<feature type="region of interest" description="Disordered" evidence="1">
    <location>
        <begin position="78"/>
        <end position="138"/>
    </location>
</feature>
<feature type="transmembrane region" description="Helical" evidence="2">
    <location>
        <begin position="55"/>
        <end position="78"/>
    </location>
</feature>
<sequence length="138" mass="15156">RNCRIVEGRAYCSCWTSFSSGIFVVCLLPAVIICRQECHTSTPMEILWNRKSRCSICFGSFSHLFYIFFIHFFGPLIGDAGDRRPQRRNDWSGNNRWPGSGGPGGPPRGGHGYGTGRRPIGRPTFPSGMSCPPLGGGS</sequence>
<organism evidence="3">
    <name type="scientific">Loa loa</name>
    <name type="common">Eye worm</name>
    <name type="synonym">Filaria loa</name>
    <dbReference type="NCBI Taxonomy" id="7209"/>
    <lineage>
        <taxon>Eukaryota</taxon>
        <taxon>Metazoa</taxon>
        <taxon>Ecdysozoa</taxon>
        <taxon>Nematoda</taxon>
        <taxon>Chromadorea</taxon>
        <taxon>Rhabditida</taxon>
        <taxon>Spirurina</taxon>
        <taxon>Spiruromorpha</taxon>
        <taxon>Filarioidea</taxon>
        <taxon>Onchocercidae</taxon>
        <taxon>Loa</taxon>
    </lineage>
</organism>
<dbReference type="CTD" id="9952739"/>
<proteinExistence type="predicted"/>
<feature type="transmembrane region" description="Helical" evidence="2">
    <location>
        <begin position="15"/>
        <end position="34"/>
    </location>
</feature>
<reference evidence="3" key="1">
    <citation type="submission" date="2012-04" db="EMBL/GenBank/DDBJ databases">
        <title>The Genome Sequence of Loa loa.</title>
        <authorList>
            <consortium name="The Broad Institute Genome Sequencing Platform"/>
            <consortium name="Broad Institute Genome Sequencing Center for Infectious Disease"/>
            <person name="Nutman T.B."/>
            <person name="Fink D.L."/>
            <person name="Russ C."/>
            <person name="Young S."/>
            <person name="Zeng Q."/>
            <person name="Gargeya S."/>
            <person name="Alvarado L."/>
            <person name="Berlin A."/>
            <person name="Chapman S.B."/>
            <person name="Chen Z."/>
            <person name="Freedman E."/>
            <person name="Gellesch M."/>
            <person name="Goldberg J."/>
            <person name="Griggs A."/>
            <person name="Gujja S."/>
            <person name="Heilman E.R."/>
            <person name="Heiman D."/>
            <person name="Howarth C."/>
            <person name="Mehta T."/>
            <person name="Neiman D."/>
            <person name="Pearson M."/>
            <person name="Roberts A."/>
            <person name="Saif S."/>
            <person name="Shea T."/>
            <person name="Shenoy N."/>
            <person name="Sisk P."/>
            <person name="Stolte C."/>
            <person name="Sykes S."/>
            <person name="White J."/>
            <person name="Yandava C."/>
            <person name="Haas B."/>
            <person name="Henn M.R."/>
            <person name="Nusbaum C."/>
            <person name="Birren B."/>
        </authorList>
    </citation>
    <scope>NUCLEOTIDE SEQUENCE [LARGE SCALE GENOMIC DNA]</scope>
</reference>
<dbReference type="OrthoDB" id="5877023at2759"/>
<accession>A0A1S0TG82</accession>
<dbReference type="AlphaFoldDB" id="A0A1S0TG82"/>
<keyword evidence="2" id="KW-0472">Membrane</keyword>
<feature type="non-terminal residue" evidence="3">
    <location>
        <position position="1"/>
    </location>
</feature>
<evidence type="ECO:0000256" key="2">
    <source>
        <dbReference type="SAM" id="Phobius"/>
    </source>
</evidence>
<evidence type="ECO:0000256" key="1">
    <source>
        <dbReference type="SAM" id="MobiDB-lite"/>
    </source>
</evidence>
<evidence type="ECO:0000313" key="3">
    <source>
        <dbReference type="EMBL" id="EFO13280.2"/>
    </source>
</evidence>
<feature type="compositionally biased region" description="Basic and acidic residues" evidence="1">
    <location>
        <begin position="80"/>
        <end position="90"/>
    </location>
</feature>
<dbReference type="KEGG" id="loa:LOAG_15250"/>
<keyword evidence="2" id="KW-1133">Transmembrane helix</keyword>
<gene>
    <name evidence="3" type="ORF">LOAG_15250</name>
</gene>
<dbReference type="RefSeq" id="XP_020300974.1">
    <property type="nucleotide sequence ID" value="XM_020448910.1"/>
</dbReference>
<keyword evidence="2" id="KW-0812">Transmembrane</keyword>
<feature type="compositionally biased region" description="Gly residues" evidence="1">
    <location>
        <begin position="99"/>
        <end position="115"/>
    </location>
</feature>
<dbReference type="GeneID" id="9952739"/>
<dbReference type="EMBL" id="JH713764">
    <property type="protein sequence ID" value="EFO13280.2"/>
    <property type="molecule type" value="Genomic_DNA"/>
</dbReference>
<name>A0A1S0TG82_LOALO</name>
<protein>
    <submittedName>
        <fullName evidence="3">Uncharacterized protein</fullName>
    </submittedName>
</protein>